<evidence type="ECO:0000256" key="4">
    <source>
        <dbReference type="ARBA" id="ARBA00022490"/>
    </source>
</evidence>
<evidence type="ECO:0000313" key="11">
    <source>
        <dbReference type="Proteomes" id="UP001266305"/>
    </source>
</evidence>
<evidence type="ECO:0000256" key="2">
    <source>
        <dbReference type="ARBA" id="ARBA00004496"/>
    </source>
</evidence>
<keyword evidence="8" id="KW-0342">GTP-binding</keyword>
<reference evidence="10 11" key="1">
    <citation type="submission" date="2023-05" db="EMBL/GenBank/DDBJ databases">
        <title>B98-5 Cell Line De Novo Hybrid Assembly: An Optical Mapping Approach.</title>
        <authorList>
            <person name="Kananen K."/>
            <person name="Auerbach J.A."/>
            <person name="Kautto E."/>
            <person name="Blachly J.S."/>
        </authorList>
    </citation>
    <scope>NUCLEOTIDE SEQUENCE [LARGE SCALE GENOMIC DNA]</scope>
    <source>
        <strain evidence="10">B95-8</strain>
        <tissue evidence="10">Cell line</tissue>
    </source>
</reference>
<keyword evidence="11" id="KW-1185">Reference proteome</keyword>
<dbReference type="InterPro" id="IPR023123">
    <property type="entry name" value="Tubulin_C"/>
</dbReference>
<dbReference type="PRINTS" id="PR01163">
    <property type="entry name" value="BETATUBULIN"/>
</dbReference>
<keyword evidence="6" id="KW-0493">Microtubule</keyword>
<feature type="domain" description="Tubulin/FtsZ 2-layer sandwich" evidence="9">
    <location>
        <begin position="83"/>
        <end position="126"/>
    </location>
</feature>
<organism evidence="10 11">
    <name type="scientific">Saguinus oedipus</name>
    <name type="common">Cotton-top tamarin</name>
    <name type="synonym">Oedipomidas oedipus</name>
    <dbReference type="NCBI Taxonomy" id="9490"/>
    <lineage>
        <taxon>Eukaryota</taxon>
        <taxon>Metazoa</taxon>
        <taxon>Chordata</taxon>
        <taxon>Craniata</taxon>
        <taxon>Vertebrata</taxon>
        <taxon>Euteleostomi</taxon>
        <taxon>Mammalia</taxon>
        <taxon>Eutheria</taxon>
        <taxon>Euarchontoglires</taxon>
        <taxon>Primates</taxon>
        <taxon>Haplorrhini</taxon>
        <taxon>Platyrrhini</taxon>
        <taxon>Cebidae</taxon>
        <taxon>Callitrichinae</taxon>
        <taxon>Saguinus</taxon>
    </lineage>
</organism>
<comment type="subcellular location">
    <subcellularLocation>
        <location evidence="2">Cytoplasm</location>
    </subcellularLocation>
</comment>
<dbReference type="PANTHER" id="PTHR11588">
    <property type="entry name" value="TUBULIN"/>
    <property type="match status" value="1"/>
</dbReference>
<evidence type="ECO:0000256" key="5">
    <source>
        <dbReference type="ARBA" id="ARBA00022499"/>
    </source>
</evidence>
<dbReference type="InterPro" id="IPR000217">
    <property type="entry name" value="Tubulin"/>
</dbReference>
<dbReference type="SUPFAM" id="SSF52490">
    <property type="entry name" value="Tubulin nucleotide-binding domain-like"/>
    <property type="match status" value="1"/>
</dbReference>
<evidence type="ECO:0000256" key="3">
    <source>
        <dbReference type="ARBA" id="ARBA00009636"/>
    </source>
</evidence>
<evidence type="ECO:0000313" key="10">
    <source>
        <dbReference type="EMBL" id="KAK2091665.1"/>
    </source>
</evidence>
<comment type="cofactor">
    <cofactor evidence="1">
        <name>Mg(2+)</name>
        <dbReference type="ChEBI" id="CHEBI:18420"/>
    </cofactor>
</comment>
<name>A0ABQ9U4F9_SAGOE</name>
<keyword evidence="5" id="KW-1017">Isopeptide bond</keyword>
<keyword evidence="4" id="KW-0963">Cytoplasm</keyword>
<evidence type="ECO:0000256" key="6">
    <source>
        <dbReference type="ARBA" id="ARBA00022701"/>
    </source>
</evidence>
<dbReference type="InterPro" id="IPR018316">
    <property type="entry name" value="Tubulin/FtsZ_2-layer-sand-dom"/>
</dbReference>
<dbReference type="InterPro" id="IPR008280">
    <property type="entry name" value="Tub_FtsZ_C"/>
</dbReference>
<evidence type="ECO:0000256" key="8">
    <source>
        <dbReference type="ARBA" id="ARBA00023134"/>
    </source>
</evidence>
<dbReference type="Gene3D" id="1.10.287.600">
    <property type="entry name" value="Helix hairpin bin"/>
    <property type="match status" value="1"/>
</dbReference>
<gene>
    <name evidence="10" type="ORF">P7K49_030949</name>
</gene>
<dbReference type="SUPFAM" id="SSF55307">
    <property type="entry name" value="Tubulin C-terminal domain-like"/>
    <property type="match status" value="1"/>
</dbReference>
<accession>A0ABQ9U4F9</accession>
<evidence type="ECO:0000256" key="1">
    <source>
        <dbReference type="ARBA" id="ARBA00001946"/>
    </source>
</evidence>
<dbReference type="Pfam" id="PF03953">
    <property type="entry name" value="Tubulin_C"/>
    <property type="match status" value="1"/>
</dbReference>
<dbReference type="Gene3D" id="3.30.1330.20">
    <property type="entry name" value="Tubulin/FtsZ, C-terminal domain"/>
    <property type="match status" value="1"/>
</dbReference>
<comment type="caution">
    <text evidence="10">The sequence shown here is derived from an EMBL/GenBank/DDBJ whole genome shotgun (WGS) entry which is preliminary data.</text>
</comment>
<evidence type="ECO:0000256" key="7">
    <source>
        <dbReference type="ARBA" id="ARBA00022741"/>
    </source>
</evidence>
<dbReference type="InterPro" id="IPR036525">
    <property type="entry name" value="Tubulin/FtsZ_GTPase_sf"/>
</dbReference>
<comment type="similarity">
    <text evidence="3">Belongs to the tubulin family.</text>
</comment>
<keyword evidence="7" id="KW-0547">Nucleotide-binding</keyword>
<proteinExistence type="inferred from homology"/>
<evidence type="ECO:0000259" key="9">
    <source>
        <dbReference type="Pfam" id="PF03953"/>
    </source>
</evidence>
<dbReference type="Proteomes" id="UP001266305">
    <property type="component" value="Unassembled WGS sequence"/>
</dbReference>
<dbReference type="InterPro" id="IPR037103">
    <property type="entry name" value="Tubulin/FtsZ-like_C"/>
</dbReference>
<dbReference type="Gene3D" id="3.40.50.1440">
    <property type="entry name" value="Tubulin/FtsZ, GTPase domain"/>
    <property type="match status" value="1"/>
</dbReference>
<sequence length="195" mass="22265">MVEPYNATLSINQLIENADETFCIDNEALHNICSRTLKLTTPTYGDLNHHVSATMSEVTTCLHFPGQLNANLPKLPVNTVPFPGLHFFMPGFASLTSQQYWALTVAELTQQLFDAKNMMATCDPPTWPLPNRSCHFQRSHVHEEAVQELFKRDAEQFTAMFRCKAFLHWYTSEGVDEMEFTEAKSNLNELVSEYQ</sequence>
<protein>
    <recommendedName>
        <fullName evidence="9">Tubulin/FtsZ 2-layer sandwich domain-containing protein</fullName>
    </recommendedName>
</protein>
<dbReference type="EMBL" id="JASSZA010000016">
    <property type="protein sequence ID" value="KAK2091665.1"/>
    <property type="molecule type" value="Genomic_DNA"/>
</dbReference>
<dbReference type="InterPro" id="IPR002453">
    <property type="entry name" value="Beta_tubulin"/>
</dbReference>